<dbReference type="PROSITE" id="PS50994">
    <property type="entry name" value="INTEGRASE"/>
    <property type="match status" value="1"/>
</dbReference>
<evidence type="ECO:0000259" key="10">
    <source>
        <dbReference type="PROSITE" id="PS51702"/>
    </source>
</evidence>
<dbReference type="Proteomes" id="UP000219036">
    <property type="component" value="Unassembled WGS sequence"/>
</dbReference>
<dbReference type="SUPFAM" id="SSF53098">
    <property type="entry name" value="Ribonuclease H-like"/>
    <property type="match status" value="1"/>
</dbReference>
<evidence type="ECO:0000256" key="5">
    <source>
        <dbReference type="ARBA" id="ARBA00022801"/>
    </source>
</evidence>
<feature type="compositionally biased region" description="Polar residues" evidence="8">
    <location>
        <begin position="88"/>
        <end position="102"/>
    </location>
</feature>
<organism evidence="11 12">
    <name type="scientific">Persephonella hydrogeniphila</name>
    <dbReference type="NCBI Taxonomy" id="198703"/>
    <lineage>
        <taxon>Bacteria</taxon>
        <taxon>Pseudomonadati</taxon>
        <taxon>Aquificota</taxon>
        <taxon>Aquificia</taxon>
        <taxon>Aquificales</taxon>
        <taxon>Hydrogenothermaceae</taxon>
        <taxon>Persephonella</taxon>
    </lineage>
</organism>
<evidence type="ECO:0000256" key="3">
    <source>
        <dbReference type="ARBA" id="ARBA00022722"/>
    </source>
</evidence>
<keyword evidence="5" id="KW-0378">Hydrolase</keyword>
<dbReference type="PANTHER" id="PTHR41694:SF3">
    <property type="entry name" value="RNA-DIRECTED DNA POLYMERASE-RELATED"/>
    <property type="match status" value="1"/>
</dbReference>
<dbReference type="SUPFAM" id="SSF46955">
    <property type="entry name" value="Putative DNA-binding domain"/>
    <property type="match status" value="2"/>
</dbReference>
<proteinExistence type="predicted"/>
<feature type="domain" description="HTH Mu-type" evidence="10">
    <location>
        <begin position="1"/>
        <end position="68"/>
    </location>
</feature>
<dbReference type="InterPro" id="IPR009004">
    <property type="entry name" value="Transposase_Mu_C"/>
</dbReference>
<dbReference type="InterPro" id="IPR009061">
    <property type="entry name" value="DNA-bd_dom_put_sf"/>
</dbReference>
<feature type="compositionally biased region" description="Basic and acidic residues" evidence="8">
    <location>
        <begin position="193"/>
        <end position="210"/>
    </location>
</feature>
<keyword evidence="3" id="KW-0540">Nuclease</keyword>
<name>A0A285NE39_9AQUI</name>
<dbReference type="AlphaFoldDB" id="A0A285NE39"/>
<evidence type="ECO:0000256" key="7">
    <source>
        <dbReference type="SAM" id="Coils"/>
    </source>
</evidence>
<dbReference type="GO" id="GO:0003677">
    <property type="term" value="F:DNA binding"/>
    <property type="evidence" value="ECO:0007669"/>
    <property type="project" value="InterPro"/>
</dbReference>
<dbReference type="Gene3D" id="3.30.420.10">
    <property type="entry name" value="Ribonuclease H-like superfamily/Ribonuclease H"/>
    <property type="match status" value="1"/>
</dbReference>
<dbReference type="GO" id="GO:0004519">
    <property type="term" value="F:endonuclease activity"/>
    <property type="evidence" value="ECO:0007669"/>
    <property type="project" value="UniProtKB-KW"/>
</dbReference>
<dbReference type="InterPro" id="IPR036388">
    <property type="entry name" value="WH-like_DNA-bd_sf"/>
</dbReference>
<keyword evidence="2" id="KW-0548">Nucleotidyltransferase</keyword>
<dbReference type="SUPFAM" id="SSF50610">
    <property type="entry name" value="mu transposase, C-terminal domain"/>
    <property type="match status" value="1"/>
</dbReference>
<dbReference type="InterPro" id="IPR015378">
    <property type="entry name" value="Transposase-like_Mu_C"/>
</dbReference>
<dbReference type="Pfam" id="PF09299">
    <property type="entry name" value="Mu-transpos_C"/>
    <property type="match status" value="1"/>
</dbReference>
<feature type="coiled-coil region" evidence="7">
    <location>
        <begin position="879"/>
        <end position="909"/>
    </location>
</feature>
<evidence type="ECO:0000256" key="6">
    <source>
        <dbReference type="ARBA" id="ARBA00022918"/>
    </source>
</evidence>
<feature type="domain" description="HTH Mu-type" evidence="10">
    <location>
        <begin position="252"/>
        <end position="317"/>
    </location>
</feature>
<gene>
    <name evidence="11" type="ORF">SAMN06265182_0983</name>
</gene>
<keyword evidence="6" id="KW-0695">RNA-directed DNA polymerase</keyword>
<feature type="domain" description="Integrase catalytic" evidence="9">
    <location>
        <begin position="533"/>
        <end position="702"/>
    </location>
</feature>
<protein>
    <submittedName>
        <fullName evidence="11">Putative transcription regulator</fullName>
    </submittedName>
</protein>
<dbReference type="GO" id="GO:0003964">
    <property type="term" value="F:RNA-directed DNA polymerase activity"/>
    <property type="evidence" value="ECO:0007669"/>
    <property type="project" value="UniProtKB-KW"/>
</dbReference>
<evidence type="ECO:0000313" key="12">
    <source>
        <dbReference type="Proteomes" id="UP000219036"/>
    </source>
</evidence>
<dbReference type="Gene3D" id="1.10.10.10">
    <property type="entry name" value="Winged helix-like DNA-binding domain superfamily/Winged helix DNA-binding domain"/>
    <property type="match status" value="2"/>
</dbReference>
<dbReference type="PROSITE" id="PS51702">
    <property type="entry name" value="HTH_MU"/>
    <property type="match status" value="2"/>
</dbReference>
<keyword evidence="7" id="KW-0175">Coiled coil</keyword>
<dbReference type="Pfam" id="PF00665">
    <property type="entry name" value="rve"/>
    <property type="match status" value="1"/>
</dbReference>
<evidence type="ECO:0000259" key="9">
    <source>
        <dbReference type="PROSITE" id="PS50994"/>
    </source>
</evidence>
<dbReference type="EMBL" id="OBEI01000003">
    <property type="protein sequence ID" value="SNZ07719.1"/>
    <property type="molecule type" value="Genomic_DNA"/>
</dbReference>
<dbReference type="GO" id="GO:0016787">
    <property type="term" value="F:hydrolase activity"/>
    <property type="evidence" value="ECO:0007669"/>
    <property type="project" value="UniProtKB-KW"/>
</dbReference>
<feature type="compositionally biased region" description="Basic and acidic residues" evidence="8">
    <location>
        <begin position="103"/>
        <end position="118"/>
    </location>
</feature>
<keyword evidence="1" id="KW-0808">Transferase</keyword>
<sequence>MHNLITAKQIAQLLGKSRQAIEKRAKKEGWKYEERPNPRGGKPIKFYYLETLPSDIKSALEQCNQFPLSNATFNGKWEPEKFSLNKANATESGNQSGNQNETLENKSSDNATSEKNKTESVNLTNATDENIDIKEFANATSMQPDKLDENSNATSTNETNATNATESGNQSGNCNVNLENKEFKNATNIKNTTESENKKCNLDKNTENKGSKNATNNATLKNKNATCEKNATENATKNATESGNQCNQIDGLPEWITASQLSHILGVSKRAINKRANEEKWEYRKVPTKGGYQKQFKTDSLPGDIFRKLILKLTNQYSDLPEEFVPRFSTKSLEELKECMRLYMIAPDQHKKEADAKLAIIKAYETFRQRSSDLKEGEAKSLFIKLFNQGKISVPEAYEVGIDQITLKTFYKWLEDYNLNGLYGLLPKHIQKGRKSKITPEMIKIIWAQIGKGITRGKKIYEALKYHKLKGDIKEDLPSYASFMRFYQKFKRENDAKIKMILEPDKFRSEYMPAFGDQTEQYKAEYYGQVLMLDATKGDVMCRWKEEVDGKLIEKTKRLTLTIFIDVYSRDIRFALSERENSYVVVDSLLRNWLLDVGVPELIITDNGSVYKSKHFQQVSNRFNIKILYTQAYSPEQKAIVERAFGTIATQFFETLEGYIGHNVEQRKAIESRKKWATKLYKDDSFSVEILLSPEQLQERIEEYLEKRYRKERHSFGIVEELIAKSPKLSPKITDERTLDILLGEEHRRKLTNKGIRLNNRIYVSDKLIDYYLEKGKESWVIVREDISDIRRIYVYDTKGQFICEAFDTRGLSEEIKASVAKKAHKKALRSAKEERKKIKQFTEEYSSTPYEIMLTGWQEPKKQNNQDTKVIQFPRPQQEFENEEIKVAKKLADEKQEKQELAKEQTQNYTSAIQRAYALFDLIEEGKPISAEDYEFLKEYSKTEEYKEHKNMGVFPDLDEMEIKIA</sequence>
<feature type="compositionally biased region" description="Low complexity" evidence="8">
    <location>
        <begin position="150"/>
        <end position="167"/>
    </location>
</feature>
<dbReference type="GO" id="GO:0015074">
    <property type="term" value="P:DNA integration"/>
    <property type="evidence" value="ECO:0007669"/>
    <property type="project" value="InterPro"/>
</dbReference>
<dbReference type="InterPro" id="IPR001584">
    <property type="entry name" value="Integrase_cat-core"/>
</dbReference>
<evidence type="ECO:0000256" key="1">
    <source>
        <dbReference type="ARBA" id="ARBA00022679"/>
    </source>
</evidence>
<feature type="compositionally biased region" description="Polar residues" evidence="8">
    <location>
        <begin position="119"/>
        <end position="128"/>
    </location>
</feature>
<dbReference type="GO" id="GO:0035613">
    <property type="term" value="F:RNA stem-loop binding"/>
    <property type="evidence" value="ECO:0007669"/>
    <property type="project" value="TreeGrafter"/>
</dbReference>
<evidence type="ECO:0000256" key="2">
    <source>
        <dbReference type="ARBA" id="ARBA00022695"/>
    </source>
</evidence>
<accession>A0A285NE39</accession>
<dbReference type="InterPro" id="IPR003314">
    <property type="entry name" value="Mu-type_HTH"/>
</dbReference>
<evidence type="ECO:0000256" key="8">
    <source>
        <dbReference type="SAM" id="MobiDB-lite"/>
    </source>
</evidence>
<dbReference type="PANTHER" id="PTHR41694">
    <property type="entry name" value="ENDOGENOUS RETROVIRUS GROUP K MEMBER POL PROTEIN"/>
    <property type="match status" value="1"/>
</dbReference>
<evidence type="ECO:0000313" key="11">
    <source>
        <dbReference type="EMBL" id="SNZ07719.1"/>
    </source>
</evidence>
<dbReference type="RefSeq" id="WP_097000161.1">
    <property type="nucleotide sequence ID" value="NZ_OBEI01000003.1"/>
</dbReference>
<keyword evidence="12" id="KW-1185">Reference proteome</keyword>
<dbReference type="InterPro" id="IPR012337">
    <property type="entry name" value="RNaseH-like_sf"/>
</dbReference>
<dbReference type="InterPro" id="IPR036397">
    <property type="entry name" value="RNaseH_sf"/>
</dbReference>
<keyword evidence="4" id="KW-0255">Endonuclease</keyword>
<feature type="region of interest" description="Disordered" evidence="8">
    <location>
        <begin position="88"/>
        <end position="217"/>
    </location>
</feature>
<evidence type="ECO:0000256" key="4">
    <source>
        <dbReference type="ARBA" id="ARBA00022759"/>
    </source>
</evidence>
<feature type="compositionally biased region" description="Polar residues" evidence="8">
    <location>
        <begin position="168"/>
        <end position="178"/>
    </location>
</feature>
<dbReference type="OrthoDB" id="501284at2"/>
<reference evidence="12" key="1">
    <citation type="submission" date="2017-09" db="EMBL/GenBank/DDBJ databases">
        <authorList>
            <person name="Varghese N."/>
            <person name="Submissions S."/>
        </authorList>
    </citation>
    <scope>NUCLEOTIDE SEQUENCE [LARGE SCALE GENOMIC DNA]</scope>
    <source>
        <strain evidence="12">DSM 15103</strain>
    </source>
</reference>